<dbReference type="EMBL" id="JALKCH010000013">
    <property type="protein sequence ID" value="MCK0198644.1"/>
    <property type="molecule type" value="Genomic_DNA"/>
</dbReference>
<proteinExistence type="predicted"/>
<protein>
    <recommendedName>
        <fullName evidence="1">ParB-like N-terminal domain-containing protein</fullName>
    </recommendedName>
</protein>
<dbReference type="InterPro" id="IPR036086">
    <property type="entry name" value="ParB/Sulfiredoxin_sf"/>
</dbReference>
<comment type="caution">
    <text evidence="2">The sequence shown here is derived from an EMBL/GenBank/DDBJ whole genome shotgun (WGS) entry which is preliminary data.</text>
</comment>
<dbReference type="RefSeq" id="WP_247030542.1">
    <property type="nucleotide sequence ID" value="NZ_JALKCH010000013.1"/>
</dbReference>
<keyword evidence="3" id="KW-1185">Reference proteome</keyword>
<accession>A0ABT0DF95</accession>
<evidence type="ECO:0000259" key="1">
    <source>
        <dbReference type="Pfam" id="PF02195"/>
    </source>
</evidence>
<evidence type="ECO:0000313" key="3">
    <source>
        <dbReference type="Proteomes" id="UP001203284"/>
    </source>
</evidence>
<dbReference type="SUPFAM" id="SSF110849">
    <property type="entry name" value="ParB/Sulfiredoxin"/>
    <property type="match status" value="1"/>
</dbReference>
<dbReference type="Gene3D" id="3.90.1530.10">
    <property type="entry name" value="Conserved hypothetical protein from pyrococcus furiosus pfu- 392566-001, ParB domain"/>
    <property type="match status" value="1"/>
</dbReference>
<dbReference type="Proteomes" id="UP001203284">
    <property type="component" value="Unassembled WGS sequence"/>
</dbReference>
<evidence type="ECO:0000313" key="2">
    <source>
        <dbReference type="EMBL" id="MCK0198644.1"/>
    </source>
</evidence>
<sequence>MVKAIEAVRKAAAEAKGGDVGPFTVKLEDIRRDPVYQIRGALDAGNVTKLAGLYKAGTVVAPITIAFVGEETVPVIIDGHHRFRAIERIGGDTVQASAVTLSRAEAQWRAAKANDVHGLPLKPKERRKMFRAFIRTRQHVAKGGHRRDGTSAAGDFLSYAEIAAQVGAPKTTVLRWMQLDFPRTAAKMGGHDGFIGEGGSITGKAERVPEVEPFCVTLSALKDRFEDASEYAVRDEMLKLMASMLDALKAQHETDGEFSEHWDKRAEDGGAMPF</sequence>
<name>A0ABT0DF95_9HYPH</name>
<organism evidence="2 3">
    <name type="scientific">Ancylobacter crimeensis</name>
    <dbReference type="NCBI Taxonomy" id="2579147"/>
    <lineage>
        <taxon>Bacteria</taxon>
        <taxon>Pseudomonadati</taxon>
        <taxon>Pseudomonadota</taxon>
        <taxon>Alphaproteobacteria</taxon>
        <taxon>Hyphomicrobiales</taxon>
        <taxon>Xanthobacteraceae</taxon>
        <taxon>Ancylobacter</taxon>
    </lineage>
</organism>
<dbReference type="Pfam" id="PF02195">
    <property type="entry name" value="ParB_N"/>
    <property type="match status" value="1"/>
</dbReference>
<dbReference type="InterPro" id="IPR003115">
    <property type="entry name" value="ParB_N"/>
</dbReference>
<feature type="domain" description="ParB-like N-terminal" evidence="1">
    <location>
        <begin position="24"/>
        <end position="106"/>
    </location>
</feature>
<gene>
    <name evidence="2" type="ORF">MWN34_17240</name>
</gene>
<reference evidence="2 3" key="1">
    <citation type="submission" date="2022-04" db="EMBL/GenBank/DDBJ databases">
        <authorList>
            <person name="Grouzdev D.S."/>
            <person name="Pantiukh K.S."/>
            <person name="Krutkina M.S."/>
        </authorList>
    </citation>
    <scope>NUCLEOTIDE SEQUENCE [LARGE SCALE GENOMIC DNA]</scope>
    <source>
        <strain evidence="2 3">6x-1</strain>
    </source>
</reference>